<organism evidence="9 10">
    <name type="scientific">Knipowitschia caucasica</name>
    <name type="common">Caucasian dwarf goby</name>
    <name type="synonym">Pomatoschistus caucasicus</name>
    <dbReference type="NCBI Taxonomy" id="637954"/>
    <lineage>
        <taxon>Eukaryota</taxon>
        <taxon>Metazoa</taxon>
        <taxon>Chordata</taxon>
        <taxon>Craniata</taxon>
        <taxon>Vertebrata</taxon>
        <taxon>Euteleostomi</taxon>
        <taxon>Actinopterygii</taxon>
        <taxon>Neopterygii</taxon>
        <taxon>Teleostei</taxon>
        <taxon>Neoteleostei</taxon>
        <taxon>Acanthomorphata</taxon>
        <taxon>Gobiaria</taxon>
        <taxon>Gobiiformes</taxon>
        <taxon>Gobioidei</taxon>
        <taxon>Gobiidae</taxon>
        <taxon>Gobiinae</taxon>
        <taxon>Knipowitschia</taxon>
    </lineage>
</organism>
<dbReference type="Pfam" id="PF00736">
    <property type="entry name" value="EF1_GNE"/>
    <property type="match status" value="1"/>
</dbReference>
<dbReference type="GO" id="GO:0005829">
    <property type="term" value="C:cytosol"/>
    <property type="evidence" value="ECO:0007669"/>
    <property type="project" value="TreeGrafter"/>
</dbReference>
<dbReference type="EMBL" id="OZ035824">
    <property type="protein sequence ID" value="CAL1592627.1"/>
    <property type="molecule type" value="Genomic_DNA"/>
</dbReference>
<evidence type="ECO:0000256" key="1">
    <source>
        <dbReference type="ARBA" id="ARBA00007411"/>
    </source>
</evidence>
<dbReference type="Pfam" id="PF10587">
    <property type="entry name" value="EF-1_beta_acid"/>
    <property type="match status" value="1"/>
</dbReference>
<feature type="domain" description="Translation elongation factor EF1B beta/delta subunit guanine nucleotide exchange" evidence="7">
    <location>
        <begin position="445"/>
        <end position="531"/>
    </location>
</feature>
<name>A0AAV2KX60_KNICA</name>
<evidence type="ECO:0000259" key="7">
    <source>
        <dbReference type="SMART" id="SM00888"/>
    </source>
</evidence>
<feature type="compositionally biased region" description="Acidic residues" evidence="6">
    <location>
        <begin position="140"/>
        <end position="149"/>
    </location>
</feature>
<evidence type="ECO:0008006" key="11">
    <source>
        <dbReference type="Google" id="ProtNLM"/>
    </source>
</evidence>
<evidence type="ECO:0000256" key="3">
    <source>
        <dbReference type="ARBA" id="ARBA00022917"/>
    </source>
</evidence>
<feature type="coiled-coil region" evidence="5">
    <location>
        <begin position="339"/>
        <end position="373"/>
    </location>
</feature>
<evidence type="ECO:0000256" key="2">
    <source>
        <dbReference type="ARBA" id="ARBA00022768"/>
    </source>
</evidence>
<reference evidence="9 10" key="1">
    <citation type="submission" date="2024-04" db="EMBL/GenBank/DDBJ databases">
        <authorList>
            <person name="Waldvogel A.-M."/>
            <person name="Schoenle A."/>
        </authorList>
    </citation>
    <scope>NUCLEOTIDE SEQUENCE [LARGE SCALE GENOMIC DNA]</scope>
</reference>
<dbReference type="AlphaFoldDB" id="A0AAV2KX60"/>
<dbReference type="PANTHER" id="PTHR11595">
    <property type="entry name" value="EF-HAND AND COILED-COIL DOMAIN-CONTAINING FAMILY MEMBER"/>
    <property type="match status" value="1"/>
</dbReference>
<evidence type="ECO:0000256" key="5">
    <source>
        <dbReference type="SAM" id="Coils"/>
    </source>
</evidence>
<sequence length="531" mass="59419">MSQKITQGSVVDQSQQEEDSSFVQSGKGGRKKSNSGRRNEETSSSPESPKHVTSRTPDEGYQSLAATPATPVVPQDAATRQPMNGFPRVPMELLRDVWLEKPQYDRAEAAFYQNQCSNSSTKKSTCPSTCRSSDHPQSLVEEEEEEEDEEEELAVVEKKPVCVAQCKAEVFHALHPIQEEEEPAEVSDKEDAPASGVCYFLHADSERLWLDKRRYDAAETRFYSFHVEEASALKKNVRDLGPTPVTSTALPRDKAMSAPDFLAKEKIWFDKPRYDEAERRFYERTSGSSNASQSTGDLGSNSILKDIARARENIQKSLAGSTTTSSNNEIDQGEIVCRIKNLEQENSNLYKVVEDLRAALSKLECRVEVLEKSPAPVTPATKTPVPYTNGTTVEQKSCMGDKQEEDDDDFDFFGSDDDEEAEQLKQQRIKEYAEKKAKKPVLIAKSSILLDVKPWDDETDMSKLEECVRSVTMDGLLWGSSKLVPVGYGIKKLQITCVVEDDKVGTDLLEEEIIKFEDYVQSVDVAAFNKI</sequence>
<proteinExistence type="inferred from homology"/>
<protein>
    <recommendedName>
        <fullName evidence="11">Elongation factor 1-delta</fullName>
    </recommendedName>
</protein>
<keyword evidence="2 4" id="KW-0251">Elongation factor</keyword>
<feature type="compositionally biased region" description="Low complexity" evidence="6">
    <location>
        <begin position="116"/>
        <end position="131"/>
    </location>
</feature>
<feature type="domain" description="Elongation factor 1 beta central acidic region eukaryote" evidence="8">
    <location>
        <begin position="139"/>
        <end position="167"/>
    </location>
</feature>
<dbReference type="Gene3D" id="3.30.70.60">
    <property type="match status" value="1"/>
</dbReference>
<keyword evidence="5" id="KW-0175">Coiled coil</keyword>
<dbReference type="InterPro" id="IPR049720">
    <property type="entry name" value="EF1B_bsu/dsu"/>
</dbReference>
<keyword evidence="10" id="KW-1185">Reference proteome</keyword>
<dbReference type="SUPFAM" id="SSF54984">
    <property type="entry name" value="eEF-1beta-like"/>
    <property type="match status" value="1"/>
</dbReference>
<evidence type="ECO:0000259" key="8">
    <source>
        <dbReference type="SMART" id="SM01182"/>
    </source>
</evidence>
<feature type="region of interest" description="Disordered" evidence="6">
    <location>
        <begin position="111"/>
        <end position="149"/>
    </location>
</feature>
<feature type="compositionally biased region" description="Polar residues" evidence="6">
    <location>
        <begin position="1"/>
        <end position="14"/>
    </location>
</feature>
<dbReference type="InterPro" id="IPR014038">
    <property type="entry name" value="EF1B_bsu/dsu_GNE"/>
</dbReference>
<evidence type="ECO:0000256" key="4">
    <source>
        <dbReference type="RuleBase" id="RU003791"/>
    </source>
</evidence>
<dbReference type="InterPro" id="IPR014717">
    <property type="entry name" value="Transl_elong_EF1B/ribsomal_bS6"/>
</dbReference>
<dbReference type="InterPro" id="IPR018940">
    <property type="entry name" value="EF-1_beta_acid_region_euk"/>
</dbReference>
<dbReference type="FunFam" id="3.30.70.60:FF:000001">
    <property type="entry name" value="Elongation factor 1-beta 1 like"/>
    <property type="match status" value="1"/>
</dbReference>
<dbReference type="PROSITE" id="PS00825">
    <property type="entry name" value="EF1BD_2"/>
    <property type="match status" value="1"/>
</dbReference>
<dbReference type="GO" id="GO:0003746">
    <property type="term" value="F:translation elongation factor activity"/>
    <property type="evidence" value="ECO:0007669"/>
    <property type="project" value="UniProtKB-KW"/>
</dbReference>
<dbReference type="GO" id="GO:0005085">
    <property type="term" value="F:guanyl-nucleotide exchange factor activity"/>
    <property type="evidence" value="ECO:0007669"/>
    <property type="project" value="TreeGrafter"/>
</dbReference>
<keyword evidence="3 4" id="KW-0648">Protein biosynthesis</keyword>
<evidence type="ECO:0000313" key="9">
    <source>
        <dbReference type="EMBL" id="CAL1592627.1"/>
    </source>
</evidence>
<dbReference type="SMART" id="SM01182">
    <property type="entry name" value="EF-1_beta_acid"/>
    <property type="match status" value="2"/>
</dbReference>
<dbReference type="Proteomes" id="UP001497482">
    <property type="component" value="Chromosome 2"/>
</dbReference>
<accession>A0AAV2KX60</accession>
<dbReference type="PANTHER" id="PTHR11595:SF86">
    <property type="entry name" value="ELONGATION FACTOR 1-DELTA ISOFORM X1"/>
    <property type="match status" value="1"/>
</dbReference>
<dbReference type="SMART" id="SM00888">
    <property type="entry name" value="EF1_GNE"/>
    <property type="match status" value="1"/>
</dbReference>
<dbReference type="InterPro" id="IPR001326">
    <property type="entry name" value="Transl_elong_EF1B_B/D_CS"/>
</dbReference>
<feature type="region of interest" description="Disordered" evidence="6">
    <location>
        <begin position="1"/>
        <end position="88"/>
    </location>
</feature>
<evidence type="ECO:0000313" key="10">
    <source>
        <dbReference type="Proteomes" id="UP001497482"/>
    </source>
</evidence>
<evidence type="ECO:0000256" key="6">
    <source>
        <dbReference type="SAM" id="MobiDB-lite"/>
    </source>
</evidence>
<dbReference type="CDD" id="cd00292">
    <property type="entry name" value="EF1B"/>
    <property type="match status" value="1"/>
</dbReference>
<gene>
    <name evidence="9" type="ORF">KC01_LOCUS21854</name>
</gene>
<comment type="similarity">
    <text evidence="1 4">Belongs to the EF-1-beta/EF-1-delta family.</text>
</comment>
<feature type="domain" description="Elongation factor 1 beta central acidic region eukaryote" evidence="8">
    <location>
        <begin position="412"/>
        <end position="436"/>
    </location>
</feature>
<dbReference type="GO" id="GO:0005853">
    <property type="term" value="C:eukaryotic translation elongation factor 1 complex"/>
    <property type="evidence" value="ECO:0007669"/>
    <property type="project" value="InterPro"/>
</dbReference>
<dbReference type="InterPro" id="IPR036219">
    <property type="entry name" value="eEF-1beta-like_sf"/>
</dbReference>